<dbReference type="InterPro" id="IPR042099">
    <property type="entry name" value="ANL_N_sf"/>
</dbReference>
<evidence type="ECO:0000259" key="4">
    <source>
        <dbReference type="Pfam" id="PF13193"/>
    </source>
</evidence>
<dbReference type="PANTHER" id="PTHR43767:SF7">
    <property type="entry name" value="MEDIUM_LONG-CHAIN-FATTY-ACID--COA LIGASE FADD8"/>
    <property type="match status" value="1"/>
</dbReference>
<evidence type="ECO:0000259" key="3">
    <source>
        <dbReference type="Pfam" id="PF00501"/>
    </source>
</evidence>
<dbReference type="PANTHER" id="PTHR43767">
    <property type="entry name" value="LONG-CHAIN-FATTY-ACID--COA LIGASE"/>
    <property type="match status" value="1"/>
</dbReference>
<dbReference type="SUPFAM" id="SSF56801">
    <property type="entry name" value="Acetyl-CoA synthetase-like"/>
    <property type="match status" value="1"/>
</dbReference>
<dbReference type="OrthoDB" id="9766486at2"/>
<protein>
    <submittedName>
        <fullName evidence="5">Long-chain fatty acid--CoA ligase</fullName>
    </submittedName>
</protein>
<feature type="domain" description="AMP-dependent synthetase/ligase" evidence="3">
    <location>
        <begin position="14"/>
        <end position="374"/>
    </location>
</feature>
<keyword evidence="6" id="KW-1185">Reference proteome</keyword>
<keyword evidence="2 5" id="KW-0436">Ligase</keyword>
<dbReference type="Proteomes" id="UP000414233">
    <property type="component" value="Unassembled WGS sequence"/>
</dbReference>
<accession>A0A5E4VNQ6</accession>
<dbReference type="Gene3D" id="3.30.300.30">
    <property type="match status" value="1"/>
</dbReference>
<evidence type="ECO:0000256" key="2">
    <source>
        <dbReference type="ARBA" id="ARBA00022598"/>
    </source>
</evidence>
<dbReference type="GO" id="GO:0016877">
    <property type="term" value="F:ligase activity, forming carbon-sulfur bonds"/>
    <property type="evidence" value="ECO:0007669"/>
    <property type="project" value="UniProtKB-ARBA"/>
</dbReference>
<dbReference type="RefSeq" id="WP_150697486.1">
    <property type="nucleotide sequence ID" value="NZ_CABPRZ010000009.1"/>
</dbReference>
<sequence>MAIIDFFDRGWRIAPHGIAYIQDERSYSFQEIGELSCRVANGLIAAGLAKETKAAVWADNDVTAWGCALGLWRAALAYIPVNGRSTPAENQFILDLFDCEALFFQQAFAPAIEAVRASLPKVKLWVCIDADLAWAPSLATWSAGQPTTMPLVDYDMDDVVTLSATGGTTGAPKGVMNTHRSFQTYFAQFMTAFPYGVERPVNLAAAPMTHTAGMLSLPCTARGGTVVVLPKPDPALLLRAIAMHRVTEFFLPPTVIYRLLDIPGIAALDFSSLKYFLYGAAPMSVEKLKRAIDVFGPVMAGGYGQTEAPASISNMTPAEHFVDGKLASDERLSSVGRPNPLVRVDIMNERGEVLPQGQTGEICVRGDLVMKGYYKAPDKTAETIIDGWLHTGDIGHLDAEGYLHITDRKKDMIISGGFNVYPSEIEQVIWAHPAVQDCAVIGVPDEKWGEAVKAVVELNAGQSVNAEELVALCKEKLGSVKAPKSVDFVPALPRSTVGKVLKKDLREQYWQGLERKI</sequence>
<evidence type="ECO:0000313" key="6">
    <source>
        <dbReference type="Proteomes" id="UP000414233"/>
    </source>
</evidence>
<evidence type="ECO:0000313" key="5">
    <source>
        <dbReference type="EMBL" id="VVE12660.1"/>
    </source>
</evidence>
<dbReference type="InterPro" id="IPR020845">
    <property type="entry name" value="AMP-binding_CS"/>
</dbReference>
<dbReference type="Gene3D" id="3.40.50.12780">
    <property type="entry name" value="N-terminal domain of ligase-like"/>
    <property type="match status" value="1"/>
</dbReference>
<dbReference type="EMBL" id="CABPRZ010000009">
    <property type="protein sequence ID" value="VVE12660.1"/>
    <property type="molecule type" value="Genomic_DNA"/>
</dbReference>
<dbReference type="AlphaFoldDB" id="A0A5E4VNQ6"/>
<proteinExistence type="inferred from homology"/>
<comment type="similarity">
    <text evidence="1">Belongs to the ATP-dependent AMP-binding enzyme family.</text>
</comment>
<dbReference type="InterPro" id="IPR050237">
    <property type="entry name" value="ATP-dep_AMP-bd_enzyme"/>
</dbReference>
<gene>
    <name evidence="5" type="ORF">PTE30175_02644</name>
</gene>
<name>A0A5E4VNQ6_9BURK</name>
<dbReference type="InterPro" id="IPR045851">
    <property type="entry name" value="AMP-bd_C_sf"/>
</dbReference>
<dbReference type="FunFam" id="3.30.300.30:FF:000008">
    <property type="entry name" value="2,3-dihydroxybenzoate-AMP ligase"/>
    <property type="match status" value="1"/>
</dbReference>
<dbReference type="Pfam" id="PF00501">
    <property type="entry name" value="AMP-binding"/>
    <property type="match status" value="1"/>
</dbReference>
<dbReference type="PROSITE" id="PS00455">
    <property type="entry name" value="AMP_BINDING"/>
    <property type="match status" value="1"/>
</dbReference>
<dbReference type="InterPro" id="IPR025110">
    <property type="entry name" value="AMP-bd_C"/>
</dbReference>
<organism evidence="5 6">
    <name type="scientific">Pandoraea terrae</name>
    <dbReference type="NCBI Taxonomy" id="1537710"/>
    <lineage>
        <taxon>Bacteria</taxon>
        <taxon>Pseudomonadati</taxon>
        <taxon>Pseudomonadota</taxon>
        <taxon>Betaproteobacteria</taxon>
        <taxon>Burkholderiales</taxon>
        <taxon>Burkholderiaceae</taxon>
        <taxon>Pandoraea</taxon>
    </lineage>
</organism>
<evidence type="ECO:0000256" key="1">
    <source>
        <dbReference type="ARBA" id="ARBA00006432"/>
    </source>
</evidence>
<feature type="domain" description="AMP-binding enzyme C-terminal" evidence="4">
    <location>
        <begin position="424"/>
        <end position="499"/>
    </location>
</feature>
<reference evidence="5 6" key="1">
    <citation type="submission" date="2019-08" db="EMBL/GenBank/DDBJ databases">
        <authorList>
            <person name="Peeters C."/>
        </authorList>
    </citation>
    <scope>NUCLEOTIDE SEQUENCE [LARGE SCALE GENOMIC DNA]</scope>
    <source>
        <strain evidence="5 6">LMG 30175</strain>
    </source>
</reference>
<dbReference type="InterPro" id="IPR000873">
    <property type="entry name" value="AMP-dep_synth/lig_dom"/>
</dbReference>
<dbReference type="Pfam" id="PF13193">
    <property type="entry name" value="AMP-binding_C"/>
    <property type="match status" value="1"/>
</dbReference>